<comment type="caution">
    <text evidence="3">The sequence shown here is derived from an EMBL/GenBank/DDBJ whole genome shotgun (WGS) entry which is preliminary data.</text>
</comment>
<name>A0A8T0MBA3_PANVG</name>
<dbReference type="EMBL" id="CM029054">
    <property type="protein sequence ID" value="KAG2533845.1"/>
    <property type="molecule type" value="Genomic_DNA"/>
</dbReference>
<gene>
    <name evidence="3" type="ORF">PVAP13_9NG009500</name>
</gene>
<proteinExistence type="predicted"/>
<feature type="domain" description="Myb/SANT-like" evidence="2">
    <location>
        <begin position="15"/>
        <end position="107"/>
    </location>
</feature>
<evidence type="ECO:0000313" key="4">
    <source>
        <dbReference type="Proteomes" id="UP000823388"/>
    </source>
</evidence>
<feature type="compositionally biased region" description="Polar residues" evidence="1">
    <location>
        <begin position="177"/>
        <end position="186"/>
    </location>
</feature>
<dbReference type="Pfam" id="PF12776">
    <property type="entry name" value="Myb_DNA-bind_3"/>
    <property type="match status" value="1"/>
</dbReference>
<protein>
    <recommendedName>
        <fullName evidence="2">Myb/SANT-like domain-containing protein</fullName>
    </recommendedName>
</protein>
<keyword evidence="4" id="KW-1185">Reference proteome</keyword>
<evidence type="ECO:0000313" key="3">
    <source>
        <dbReference type="EMBL" id="KAG2533845.1"/>
    </source>
</evidence>
<reference evidence="3" key="1">
    <citation type="submission" date="2020-05" db="EMBL/GenBank/DDBJ databases">
        <title>WGS assembly of Panicum virgatum.</title>
        <authorList>
            <person name="Lovell J.T."/>
            <person name="Jenkins J."/>
            <person name="Shu S."/>
            <person name="Juenger T.E."/>
            <person name="Schmutz J."/>
        </authorList>
    </citation>
    <scope>NUCLEOTIDE SEQUENCE</scope>
    <source>
        <strain evidence="3">AP13</strain>
    </source>
</reference>
<accession>A0A8T0MBA3</accession>
<dbReference type="Proteomes" id="UP000823388">
    <property type="component" value="Chromosome 9N"/>
</dbReference>
<organism evidence="3 4">
    <name type="scientific">Panicum virgatum</name>
    <name type="common">Blackwell switchgrass</name>
    <dbReference type="NCBI Taxonomy" id="38727"/>
    <lineage>
        <taxon>Eukaryota</taxon>
        <taxon>Viridiplantae</taxon>
        <taxon>Streptophyta</taxon>
        <taxon>Embryophyta</taxon>
        <taxon>Tracheophyta</taxon>
        <taxon>Spermatophyta</taxon>
        <taxon>Magnoliopsida</taxon>
        <taxon>Liliopsida</taxon>
        <taxon>Poales</taxon>
        <taxon>Poaceae</taxon>
        <taxon>PACMAD clade</taxon>
        <taxon>Panicoideae</taxon>
        <taxon>Panicodae</taxon>
        <taxon>Paniceae</taxon>
        <taxon>Panicinae</taxon>
        <taxon>Panicum</taxon>
        <taxon>Panicum sect. Hiantes</taxon>
    </lineage>
</organism>
<feature type="compositionally biased region" description="Low complexity" evidence="1">
    <location>
        <begin position="187"/>
        <end position="199"/>
    </location>
</feature>
<dbReference type="PANTHER" id="PTHR47865">
    <property type="entry name" value="OS05G0580550 PROTEIN"/>
    <property type="match status" value="1"/>
</dbReference>
<evidence type="ECO:0000256" key="1">
    <source>
        <dbReference type="SAM" id="MobiDB-lite"/>
    </source>
</evidence>
<dbReference type="InterPro" id="IPR024752">
    <property type="entry name" value="Myb/SANT-like_dom"/>
</dbReference>
<sequence length="297" mass="32830">MEPAEANAGIGGHATWTSTWSAYMLEYLASLVVNGTKTSSTFKMVHYNGCAKPLQEKFGIVRTGEQVKNHLKTWQKKFRKICDLRGLSAANWDEDTCTVTLDYEHYNNHIKDHKSDVDFLNKPIQHFEEMNTIFGSTMATSKFAKDSSAPLGTEDGGAEDCEAEETGKSDGDAIANEDNNGATSSASKTSKIGKTNNSKKSNKRSRPDVDPLVAAINRGSNKIAKAIKEVGKSDNDVPSDLFDNLMAFNGSFNETHLSFYYAHLVSQPHIARAFNSLPFDHKLNWVAKYIAENYSVQ</sequence>
<evidence type="ECO:0000259" key="2">
    <source>
        <dbReference type="Pfam" id="PF12776"/>
    </source>
</evidence>
<dbReference type="AlphaFoldDB" id="A0A8T0MBA3"/>
<feature type="region of interest" description="Disordered" evidence="1">
    <location>
        <begin position="145"/>
        <end position="211"/>
    </location>
</feature>
<dbReference type="PANTHER" id="PTHR47865:SF1">
    <property type="entry name" value="OS08G0106700 PROTEIN"/>
    <property type="match status" value="1"/>
</dbReference>